<gene>
    <name evidence="2" type="ORF">CE154_000775</name>
</gene>
<feature type="chain" id="PRO_5019384044" evidence="1">
    <location>
        <begin position="27"/>
        <end position="366"/>
    </location>
</feature>
<proteinExistence type="predicted"/>
<dbReference type="AlphaFoldDB" id="A0A420KEH9"/>
<reference evidence="2 3" key="1">
    <citation type="submission" date="2018-09" db="EMBL/GenBank/DDBJ databases">
        <title>Genome comparison of Alicycliphilus sp. BQ1, a polyurethanolytic bacterium, with its closest phylogenetic relatives Alicycliphilus denitrificans BC and K601, unable to attack polyurethane.</title>
        <authorList>
            <person name="Loza-Tavera H."/>
            <person name="Lozano L."/>
            <person name="Cevallos M."/>
            <person name="Maya-Lucas O."/>
            <person name="Garcia-Mena J."/>
            <person name="Hernandez J."/>
        </authorList>
    </citation>
    <scope>NUCLEOTIDE SEQUENCE [LARGE SCALE GENOMIC DNA]</scope>
    <source>
        <strain evidence="2 3">BQ1</strain>
    </source>
</reference>
<evidence type="ECO:0000256" key="1">
    <source>
        <dbReference type="SAM" id="SignalP"/>
    </source>
</evidence>
<dbReference type="Proteomes" id="UP000216225">
    <property type="component" value="Unassembled WGS sequence"/>
</dbReference>
<dbReference type="PROSITE" id="PS51257">
    <property type="entry name" value="PROKAR_LIPOPROTEIN"/>
    <property type="match status" value="1"/>
</dbReference>
<dbReference type="EMBL" id="NKDB02000001">
    <property type="protein sequence ID" value="RKJ98341.1"/>
    <property type="molecule type" value="Genomic_DNA"/>
</dbReference>
<dbReference type="InterPro" id="IPR011044">
    <property type="entry name" value="Quino_amine_DH_bsu"/>
</dbReference>
<protein>
    <submittedName>
        <fullName evidence="2">VCBS repeat-containing protein</fullName>
    </submittedName>
</protein>
<dbReference type="InterPro" id="IPR015943">
    <property type="entry name" value="WD40/YVTN_repeat-like_dom_sf"/>
</dbReference>
<name>A0A420KEH9_9BURK</name>
<evidence type="ECO:0000313" key="2">
    <source>
        <dbReference type="EMBL" id="RKJ98341.1"/>
    </source>
</evidence>
<dbReference type="SUPFAM" id="SSF50969">
    <property type="entry name" value="YVTN repeat-like/Quinoprotein amine dehydrogenase"/>
    <property type="match status" value="1"/>
</dbReference>
<organism evidence="2 3">
    <name type="scientific">Alicycliphilus denitrificans</name>
    <dbReference type="NCBI Taxonomy" id="179636"/>
    <lineage>
        <taxon>Bacteria</taxon>
        <taxon>Pseudomonadati</taxon>
        <taxon>Pseudomonadota</taxon>
        <taxon>Betaproteobacteria</taxon>
        <taxon>Burkholderiales</taxon>
        <taxon>Comamonadaceae</taxon>
        <taxon>Alicycliphilus</taxon>
    </lineage>
</organism>
<sequence length="366" mass="39592">MKQLRVWPGRLAGVAAVLLALGCQMAPVVPAPEVAQAAPKGVAPQTIHLDLPDAWGGQVLCVASDCLLGAVEHENNKLSLLRLKGRTATLLDRQSVAYHPDSAAWLSPQLLVAAVENSLSLDIFRVSDGRLARLAQVKVGFEPRDVIALPAPPGQYRMLATPYGGREVAWVDWSEQQPQAAQVRKTTWCQTPWHPTRVSQLPQSAQGGIAVACLDSKKVVAVSEADLYATPKVLASFTVIPRQVRPSPSGLWLYVALETGGRNARIQMQTGELQWIAGDPRGSSAVAPLADDLIIWGDDQRLTLQRLDETGGVLQTRELRTSGYSTSLQLQDIDGDGHQDILVLNSAGKRADVIYGPLWEQAQPRP</sequence>
<keyword evidence="1" id="KW-0732">Signal</keyword>
<dbReference type="Gene3D" id="2.130.10.10">
    <property type="entry name" value="YVTN repeat-like/Quinoprotein amine dehydrogenase"/>
    <property type="match status" value="1"/>
</dbReference>
<feature type="signal peptide" evidence="1">
    <location>
        <begin position="1"/>
        <end position="26"/>
    </location>
</feature>
<accession>A0A420KEH9</accession>
<dbReference type="RefSeq" id="WP_120490731.1">
    <property type="nucleotide sequence ID" value="NZ_NKDB02000001.1"/>
</dbReference>
<evidence type="ECO:0000313" key="3">
    <source>
        <dbReference type="Proteomes" id="UP000216225"/>
    </source>
</evidence>
<comment type="caution">
    <text evidence="2">The sequence shown here is derived from an EMBL/GenBank/DDBJ whole genome shotgun (WGS) entry which is preliminary data.</text>
</comment>